<feature type="domain" description="Integrase catalytic" evidence="2">
    <location>
        <begin position="7"/>
        <end position="40"/>
    </location>
</feature>
<proteinExistence type="predicted"/>
<comment type="caution">
    <text evidence="3">The sequence shown here is derived from an EMBL/GenBank/DDBJ whole genome shotgun (WGS) entry which is preliminary data.</text>
</comment>
<dbReference type="InterPro" id="IPR012337">
    <property type="entry name" value="RNaseH-like_sf"/>
</dbReference>
<feature type="region of interest" description="Disordered" evidence="1">
    <location>
        <begin position="66"/>
        <end position="98"/>
    </location>
</feature>
<keyword evidence="4" id="KW-1185">Reference proteome</keyword>
<gene>
    <name evidence="3" type="ORF">GTW58_12900</name>
</gene>
<dbReference type="InterPro" id="IPR001584">
    <property type="entry name" value="Integrase_cat-core"/>
</dbReference>
<feature type="compositionally biased region" description="Polar residues" evidence="1">
    <location>
        <begin position="88"/>
        <end position="98"/>
    </location>
</feature>
<accession>A0A846TV93</accession>
<evidence type="ECO:0000313" key="3">
    <source>
        <dbReference type="EMBL" id="NKE10799.1"/>
    </source>
</evidence>
<evidence type="ECO:0000256" key="1">
    <source>
        <dbReference type="SAM" id="MobiDB-lite"/>
    </source>
</evidence>
<name>A0A846TV93_9MICC</name>
<dbReference type="GO" id="GO:0015074">
    <property type="term" value="P:DNA integration"/>
    <property type="evidence" value="ECO:0007669"/>
    <property type="project" value="InterPro"/>
</dbReference>
<dbReference type="Pfam" id="PF13683">
    <property type="entry name" value="rve_3"/>
    <property type="match status" value="1"/>
</dbReference>
<reference evidence="3 4" key="1">
    <citation type="submission" date="2020-02" db="EMBL/GenBank/DDBJ databases">
        <authorList>
            <person name="Sun Q."/>
        </authorList>
    </citation>
    <scope>NUCLEOTIDE SEQUENCE [LARGE SCALE GENOMIC DNA]</scope>
    <source>
        <strain evidence="3 4">YIM 13062</strain>
    </source>
</reference>
<evidence type="ECO:0000259" key="2">
    <source>
        <dbReference type="Pfam" id="PF13683"/>
    </source>
</evidence>
<evidence type="ECO:0000313" key="4">
    <source>
        <dbReference type="Proteomes" id="UP000521379"/>
    </source>
</evidence>
<dbReference type="RefSeq" id="WP_119933822.1">
    <property type="nucleotide sequence ID" value="NZ_JAAVUN010000063.1"/>
</dbReference>
<protein>
    <submittedName>
        <fullName evidence="3">Transposase</fullName>
    </submittedName>
</protein>
<sequence length="98" mass="10854">MGTTRAKRFGSLADARAFCEAFFGYYNHEHRHSGIGLHTPASVHHGTVGEVRALRQQTLDAAYTAHPARFGHRRPQPPRPPTAAWINKPSQEALIQTA</sequence>
<organism evidence="3 4">
    <name type="scientific">Kocuria subflava</name>
    <dbReference type="NCBI Taxonomy" id="1736139"/>
    <lineage>
        <taxon>Bacteria</taxon>
        <taxon>Bacillati</taxon>
        <taxon>Actinomycetota</taxon>
        <taxon>Actinomycetes</taxon>
        <taxon>Micrococcales</taxon>
        <taxon>Micrococcaceae</taxon>
        <taxon>Kocuria</taxon>
    </lineage>
</organism>
<dbReference type="AlphaFoldDB" id="A0A846TV93"/>
<dbReference type="SUPFAM" id="SSF53098">
    <property type="entry name" value="Ribonuclease H-like"/>
    <property type="match status" value="1"/>
</dbReference>
<dbReference type="EMBL" id="JAAVUN010000063">
    <property type="protein sequence ID" value="NKE10799.1"/>
    <property type="molecule type" value="Genomic_DNA"/>
</dbReference>
<dbReference type="Proteomes" id="UP000521379">
    <property type="component" value="Unassembled WGS sequence"/>
</dbReference>